<dbReference type="Pfam" id="PF00082">
    <property type="entry name" value="Peptidase_S8"/>
    <property type="match status" value="1"/>
</dbReference>
<dbReference type="Pfam" id="PF22544">
    <property type="entry name" value="HYDIN_VesB_CFA65-like_Ig"/>
    <property type="match status" value="1"/>
</dbReference>
<accession>B0VIM7</accession>
<dbReference type="Gene3D" id="3.40.50.200">
    <property type="entry name" value="Peptidase S8/S53 domain"/>
    <property type="match status" value="1"/>
</dbReference>
<dbReference type="Pfam" id="PF17957">
    <property type="entry name" value="Big_7"/>
    <property type="match status" value="1"/>
</dbReference>
<keyword evidence="5 10" id="KW-0378">Hydrolase</keyword>
<gene>
    <name evidence="14" type="ordered locus">CLOAM1312</name>
</gene>
<dbReference type="PROSITE" id="PS00137">
    <property type="entry name" value="SUBTILASE_HIS"/>
    <property type="match status" value="1"/>
</dbReference>
<dbReference type="GO" id="GO:0016020">
    <property type="term" value="C:membrane"/>
    <property type="evidence" value="ECO:0007669"/>
    <property type="project" value="TreeGrafter"/>
</dbReference>
<dbReference type="InterPro" id="IPR053879">
    <property type="entry name" value="HYDIN_VesB_CFA65-like_Ig"/>
</dbReference>
<evidence type="ECO:0000256" key="10">
    <source>
        <dbReference type="PROSITE-ProRule" id="PRU01240"/>
    </source>
</evidence>
<evidence type="ECO:0000313" key="15">
    <source>
        <dbReference type="Proteomes" id="UP000002019"/>
    </source>
</evidence>
<dbReference type="InterPro" id="IPR023827">
    <property type="entry name" value="Peptidase_S8_Asp-AS"/>
</dbReference>
<dbReference type="PROSITE" id="PS00138">
    <property type="entry name" value="SUBTILASE_SER"/>
    <property type="match status" value="1"/>
</dbReference>
<dbReference type="GO" id="GO:0004252">
    <property type="term" value="F:serine-type endopeptidase activity"/>
    <property type="evidence" value="ECO:0007669"/>
    <property type="project" value="UniProtKB-UniRule"/>
</dbReference>
<dbReference type="SUPFAM" id="SSF51126">
    <property type="entry name" value="Pectin lyase-like"/>
    <property type="match status" value="1"/>
</dbReference>
<dbReference type="InterPro" id="IPR013783">
    <property type="entry name" value="Ig-like_fold"/>
</dbReference>
<dbReference type="InterPro" id="IPR015500">
    <property type="entry name" value="Peptidase_S8_subtilisin-rel"/>
</dbReference>
<protein>
    <submittedName>
        <fullName evidence="14">Serine peptidase putative signal peptide</fullName>
        <ecNumber evidence="14">3.4.21.-</ecNumber>
    </submittedName>
</protein>
<feature type="active site" description="Charge relay system" evidence="9 10">
    <location>
        <position position="205"/>
    </location>
</feature>
<evidence type="ECO:0000256" key="12">
    <source>
        <dbReference type="SAM" id="SignalP"/>
    </source>
</evidence>
<evidence type="ECO:0000256" key="7">
    <source>
        <dbReference type="ARBA" id="ARBA00023069"/>
    </source>
</evidence>
<evidence type="ECO:0000256" key="11">
    <source>
        <dbReference type="RuleBase" id="RU003355"/>
    </source>
</evidence>
<evidence type="ECO:0000256" key="1">
    <source>
        <dbReference type="ARBA" id="ARBA00004138"/>
    </source>
</evidence>
<dbReference type="STRING" id="459349.CLOAM1312"/>
<evidence type="ECO:0000256" key="9">
    <source>
        <dbReference type="PIRSR" id="PIRSR615500-1"/>
    </source>
</evidence>
<dbReference type="GO" id="GO:0005737">
    <property type="term" value="C:cytoplasm"/>
    <property type="evidence" value="ECO:0007669"/>
    <property type="project" value="UniProtKB-SubCell"/>
</dbReference>
<dbReference type="Pfam" id="PF17963">
    <property type="entry name" value="Big_9"/>
    <property type="match status" value="1"/>
</dbReference>
<dbReference type="InterPro" id="IPR022398">
    <property type="entry name" value="Peptidase_S8_His-AS"/>
</dbReference>
<comment type="subcellular location">
    <subcellularLocation>
        <location evidence="1">Cell projection</location>
        <location evidence="1">Cilium</location>
    </subcellularLocation>
    <subcellularLocation>
        <location evidence="2">Cytoplasm</location>
    </subcellularLocation>
</comment>
<dbReference type="PRINTS" id="PR00723">
    <property type="entry name" value="SUBTILISIN"/>
</dbReference>
<proteinExistence type="inferred from homology"/>
<dbReference type="eggNOG" id="COG1404">
    <property type="taxonomic scope" value="Bacteria"/>
</dbReference>
<dbReference type="InterPro" id="IPR034054">
    <property type="entry name" value="Pep_S8_PrcA"/>
</dbReference>
<comment type="similarity">
    <text evidence="10 11">Belongs to the peptidase S8 family.</text>
</comment>
<keyword evidence="6 10" id="KW-0720">Serine protease</keyword>
<dbReference type="InterPro" id="IPR023828">
    <property type="entry name" value="Peptidase_S8_Ser-AS"/>
</dbReference>
<dbReference type="PROSITE" id="PS50853">
    <property type="entry name" value="FN3"/>
    <property type="match status" value="1"/>
</dbReference>
<keyword evidence="4 10" id="KW-0645">Protease</keyword>
<dbReference type="PROSITE" id="PS00136">
    <property type="entry name" value="SUBTILASE_ASP"/>
    <property type="match status" value="1"/>
</dbReference>
<dbReference type="InterPro" id="IPR003961">
    <property type="entry name" value="FN3_dom"/>
</dbReference>
<feature type="domain" description="Fibronectin type-III" evidence="13">
    <location>
        <begin position="1820"/>
        <end position="1901"/>
    </location>
</feature>
<reference evidence="14 15" key="1">
    <citation type="journal article" date="2008" name="J. Bacteriol.">
        <title>'Candidatus Cloacamonas acidaminovorans': genome sequence reconstruction provides a first glimpse of a new bacterial division.</title>
        <authorList>
            <person name="Pelletier E."/>
            <person name="Kreimeyer A."/>
            <person name="Bocs S."/>
            <person name="Rouy Z."/>
            <person name="Gyapay G."/>
            <person name="Chouari R."/>
            <person name="Riviere D."/>
            <person name="Ganesan A."/>
            <person name="Daegelen P."/>
            <person name="Sghir A."/>
            <person name="Cohen G.N."/>
            <person name="Medigue C."/>
            <person name="Weissenbach J."/>
            <person name="Le Paslier D."/>
        </authorList>
    </citation>
    <scope>NUCLEOTIDE SEQUENCE [LARGE SCALE GENOMIC DNA]</scope>
    <source>
        <strain evidence="15">Evry</strain>
    </source>
</reference>
<keyword evidence="15" id="KW-1185">Reference proteome</keyword>
<evidence type="ECO:0000256" key="2">
    <source>
        <dbReference type="ARBA" id="ARBA00004496"/>
    </source>
</evidence>
<dbReference type="Gene3D" id="2.60.40.10">
    <property type="entry name" value="Immunoglobulins"/>
    <property type="match status" value="3"/>
</dbReference>
<dbReference type="SMART" id="SM00710">
    <property type="entry name" value="PbH1"/>
    <property type="match status" value="5"/>
</dbReference>
<evidence type="ECO:0000256" key="3">
    <source>
        <dbReference type="ARBA" id="ARBA00022490"/>
    </source>
</evidence>
<feature type="active site" description="Charge relay system" evidence="9 10">
    <location>
        <position position="423"/>
    </location>
</feature>
<organism evidence="14 15">
    <name type="scientific">Cloacimonas acidaminovorans (strain Evry)</name>
    <dbReference type="NCBI Taxonomy" id="459349"/>
    <lineage>
        <taxon>Bacteria</taxon>
        <taxon>Pseudomonadati</taxon>
        <taxon>Candidatus Cloacimonadota</taxon>
        <taxon>Candidatus Cloacimonadia</taxon>
        <taxon>Candidatus Cloacimonadales</taxon>
        <taxon>Candidatus Cloacimonadaceae</taxon>
        <taxon>Candidatus Cloacimonas</taxon>
    </lineage>
</organism>
<evidence type="ECO:0000313" key="14">
    <source>
        <dbReference type="EMBL" id="CAO81168.1"/>
    </source>
</evidence>
<dbReference type="EC" id="3.4.21.-" evidence="14"/>
<dbReference type="PANTHER" id="PTHR42884">
    <property type="entry name" value="PROPROTEIN CONVERTASE SUBTILISIN/KEXIN-RELATED"/>
    <property type="match status" value="1"/>
</dbReference>
<dbReference type="InterPro" id="IPR036852">
    <property type="entry name" value="Peptidase_S8/S53_dom_sf"/>
</dbReference>
<dbReference type="KEGG" id="caci:CLOAM1312"/>
<keyword evidence="7" id="KW-0969">Cilium</keyword>
<feature type="signal peptide" evidence="12">
    <location>
        <begin position="1"/>
        <end position="26"/>
    </location>
</feature>
<feature type="active site" description="Charge relay system" evidence="9 10">
    <location>
        <position position="239"/>
    </location>
</feature>
<dbReference type="Proteomes" id="UP000002019">
    <property type="component" value="Chromosome"/>
</dbReference>
<dbReference type="NCBIfam" id="NF012200">
    <property type="entry name" value="choice_anch_D"/>
    <property type="match status" value="1"/>
</dbReference>
<evidence type="ECO:0000256" key="4">
    <source>
        <dbReference type="ARBA" id="ARBA00022670"/>
    </source>
</evidence>
<dbReference type="HOGENOM" id="CLU_235808_0_0_0"/>
<dbReference type="PROSITE" id="PS51892">
    <property type="entry name" value="SUBTILASE"/>
    <property type="match status" value="1"/>
</dbReference>
<evidence type="ECO:0000259" key="13">
    <source>
        <dbReference type="PROSITE" id="PS50853"/>
    </source>
</evidence>
<evidence type="ECO:0000256" key="8">
    <source>
        <dbReference type="ARBA" id="ARBA00023273"/>
    </source>
</evidence>
<dbReference type="CDD" id="cd07498">
    <property type="entry name" value="Peptidases_S8_15"/>
    <property type="match status" value="1"/>
</dbReference>
<dbReference type="EMBL" id="CU466930">
    <property type="protein sequence ID" value="CAO81168.1"/>
    <property type="molecule type" value="Genomic_DNA"/>
</dbReference>
<sequence length="1901" mass="205797">MKERKMKRQLCVILMLLLLSSITAVALQQYKDVNRKPYATDLIKIKLSAEAVSRANLPMGLYAEKSKTGINELDQLMSQTGATKIIRAHRNIKNTSWEQQTGFDRWFLLKLNGKTTVEEAIKQFKANRYIETAIPEYIAYPAAVPNDPYYTNNWGHNNTAQLPGYTAYGHTGAGVGTVGFDSDAQLAWNQSQSYGSANIIIAIIDSGVDTAHPDLRLVAGYDFGDNDSNPMDNSAEPGHGTACSGIAAAKANNSLGITGIAGGCSVMPLKVADSDGDMYFTAIENALTYAADNNAHIASMSLGATDVAEGDSPSTDAALNYAYNACVVIFAATGNENNSTISYPANQTSVISVGAASPTGQRKSTSSSDGEYWWGSNYGVATQNNKNAVDIMAPTILPATDLTGTGNGYNTSGDYYLWFNGTSCATPYAAGVAALLLSKDPSLTPAQIFSILTSSATDMTSDGGVGWDRYTGYGMVNANAALNTILGGMPSCTITSPANGATFALNSTITINVNAEDINGTITSVKFYINNTLYNTDYSAPYTWDWNATGFIAGTYIIKAVATDNNNNEATNEISIFLTPPVSEAIIGTGTYITEATSASPVNVWYKSLHGQSVYTKAELNAAGIFGPVNITRLGFNIVGLPLVSMPNFVVRMKHTTADNVSSWINADNLVTVYSNPNYLPTETGWNMYNFSIPFEWNGEDNLLVDTAFGVASSYNRSGTVQFTSIGNGYRYIRNDDNDQTNVFSGGETSFQRPNIKLIVEQITIGPQISVNPSSLDFGGIPAGQTQTRQFTIQNYGNETLSGTITTPEGFTVSDSLRINLLTADNNALSRNTFSFTIPAGTSNTYILNFSPLTAGSYNGNVIISSNAENNPLIHLQVTGNAYLPPVIEVSTNSLTATLDAGTQTNQIFTISNRGGLPLSYQISISEDSVYPQKITQADKSIAGSTLTLNYADYEPGATLDWTFTLYNNSTDAEWLKDLYITFPPNVLVNSATNFTGGTEDMLPDLTSGNGITIHWHGLTTSGWGVVQGGQSATATVNVTILPVFYGDLILSYTIQGDVYGSEPHQIDGQITLSQIVTTIPWFSLEPMQGEVLPGENATITSYFSALTTQPGIYNALLNIASNDPFQPLTILPVCMNVLQPNHPPVINLPENFSFNANESLLVDFTPYVSDPDNDPLTLTCSGNTNINVTITGLQVSLSSLHNWYGTEIITFTVSDGMLQDSDSLMVIVLLNITSGVIVDSDNLPAVWTIDNSPFNITEPIVVDSTQNITFEPGIVIQVWNDEPINVLGSISANNVTFAPGFPDLLWGGLEITGTTGNRTESNITNCEILNAVNAITVNNCSPVINTVYIAPIDTTALINGTGIMVTGVASPPINNVTILSYHTCIQVVRDAEILPNEPFINNIVLRNSSVVPRQEEENTKGIVIEGNSNVIISNAEIKDYNTAIKVENTNVQQSATPSLSHIRIRNTSSTLRNEDKCGIELKGNENAVLYDVRIEECNKGIKIENTETGASATPSLDFIRIRNTSSTLRQELENIGILVESNVIPVLRDVQIEDAETGIQINAGGNLDLKYSLLLNCQTGLKNYSTELMPITHNSFVIEEDQVPPDFLQNCVALSLNNILNFEFSNNTLYGYPKIAVVNSAHLNFINNIVWSNSALNNPFECVSGTYNVTYNDINYGSQVFPGTGNINANPNFVNALELDFALPYNSPCIDAGCPDSEPDPDGTIADIGCYYYHHCAVFESPEGPFYVQQPLQFINNSLGHNTPESYATWLLNGIPVSNDYNLNTIIDTWGEYDLQLVMTSGPLVDSSSVFQFNVIDETPLSPQNVVLEFLENNYILRWDAVTLSVSQTPITITNYKIYASENPYGTYTLYQIVPASSRQINLNLSEFGSKRFFKVTAEK</sequence>
<keyword evidence="8" id="KW-0966">Cell projection</keyword>
<dbReference type="SUPFAM" id="SSF52743">
    <property type="entry name" value="Subtilisin-like"/>
    <property type="match status" value="1"/>
</dbReference>
<keyword evidence="12" id="KW-0732">Signal</keyword>
<dbReference type="PANTHER" id="PTHR42884:SF14">
    <property type="entry name" value="NEUROENDOCRINE CONVERTASE 1"/>
    <property type="match status" value="1"/>
</dbReference>
<keyword evidence="3" id="KW-0963">Cytoplasm</keyword>
<dbReference type="GO" id="GO:0016485">
    <property type="term" value="P:protein processing"/>
    <property type="evidence" value="ECO:0007669"/>
    <property type="project" value="TreeGrafter"/>
</dbReference>
<name>B0VIM7_CLOAI</name>
<dbReference type="InterPro" id="IPR006626">
    <property type="entry name" value="PbH1"/>
</dbReference>
<evidence type="ECO:0000256" key="5">
    <source>
        <dbReference type="ARBA" id="ARBA00022801"/>
    </source>
</evidence>
<feature type="chain" id="PRO_5002758351" evidence="12">
    <location>
        <begin position="27"/>
        <end position="1901"/>
    </location>
</feature>
<dbReference type="InterPro" id="IPR000209">
    <property type="entry name" value="Peptidase_S8/S53_dom"/>
</dbReference>
<dbReference type="InterPro" id="IPR011050">
    <property type="entry name" value="Pectin_lyase_fold/virulence"/>
</dbReference>
<evidence type="ECO:0000256" key="6">
    <source>
        <dbReference type="ARBA" id="ARBA00022825"/>
    </source>
</evidence>